<organism evidence="3 4">
    <name type="scientific">Tenebrio molitor</name>
    <name type="common">Yellow mealworm beetle</name>
    <dbReference type="NCBI Taxonomy" id="7067"/>
    <lineage>
        <taxon>Eukaryota</taxon>
        <taxon>Metazoa</taxon>
        <taxon>Ecdysozoa</taxon>
        <taxon>Arthropoda</taxon>
        <taxon>Hexapoda</taxon>
        <taxon>Insecta</taxon>
        <taxon>Pterygota</taxon>
        <taxon>Neoptera</taxon>
        <taxon>Endopterygota</taxon>
        <taxon>Coleoptera</taxon>
        <taxon>Polyphaga</taxon>
        <taxon>Cucujiformia</taxon>
        <taxon>Tenebrionidae</taxon>
        <taxon>Tenebrio</taxon>
    </lineage>
</organism>
<dbReference type="Pfam" id="PF00096">
    <property type="entry name" value="zf-C2H2"/>
    <property type="match status" value="1"/>
</dbReference>
<dbReference type="PROSITE" id="PS50157">
    <property type="entry name" value="ZINC_FINGER_C2H2_2"/>
    <property type="match status" value="1"/>
</dbReference>
<protein>
    <recommendedName>
        <fullName evidence="2">C2H2-type domain-containing protein</fullName>
    </recommendedName>
</protein>
<feature type="domain" description="C2H2-type" evidence="2">
    <location>
        <begin position="371"/>
        <end position="398"/>
    </location>
</feature>
<comment type="caution">
    <text evidence="3">The sequence shown here is derived from an EMBL/GenBank/DDBJ whole genome shotgun (WGS) entry which is preliminary data.</text>
</comment>
<dbReference type="Gene3D" id="3.30.160.60">
    <property type="entry name" value="Classic Zinc Finger"/>
    <property type="match status" value="1"/>
</dbReference>
<dbReference type="EMBL" id="JABDTM020027527">
    <property type="protein sequence ID" value="KAH0810364.1"/>
    <property type="molecule type" value="Genomic_DNA"/>
</dbReference>
<sequence length="489" mass="52719">MDLACGIFRNDLDRREGHESFLRVDNPVTPLEEYPGPINAADKCSPNVVGHNGQKPTTLTLAHLPEGLAAAKSTDVPHNRNDLVFIIVWMVLVTGDFLLSQPGRVVRAGKDSNVTGTQNREASSLPSLRKEPFESIKVSVSYQAAAASCQSGVPCDCVARAVMQRVGDVVRGSVGRRAPVVGAPPHGRRDVDSRHSVFGVGRVLLPAQLAMVARSESMFGCYDSYSYRLWSLANVWNTCQRECVGEGPPRPVSLDRQPARHVRRYRWEAVTHRERCTSVIDSDALSPRELCYRLSPLTNGVSKEGDDLNSTEYYIKCPQCQKGCQTFQALKEHMEAAHADLATAPESGPLPTSTPSAVSPTPSLVGAGGPFGCSQCTTSFATKDQLEKHELLHSPNAQVQFPSSRLSHRDGANVGEIGGVIGGSDPIGDRSGDRVSSLSITLTEIDECTGLEPLLPSTSPPICEDVRRQRPQVAPPVGKNATCPIVVNS</sequence>
<dbReference type="InterPro" id="IPR013087">
    <property type="entry name" value="Znf_C2H2_type"/>
</dbReference>
<evidence type="ECO:0000313" key="4">
    <source>
        <dbReference type="Proteomes" id="UP000719412"/>
    </source>
</evidence>
<keyword evidence="1" id="KW-0862">Zinc</keyword>
<reference evidence="3" key="1">
    <citation type="journal article" date="2020" name="J Insects Food Feed">
        <title>The yellow mealworm (Tenebrio molitor) genome: a resource for the emerging insects as food and feed industry.</title>
        <authorList>
            <person name="Eriksson T."/>
            <person name="Andere A."/>
            <person name="Kelstrup H."/>
            <person name="Emery V."/>
            <person name="Picard C."/>
        </authorList>
    </citation>
    <scope>NUCLEOTIDE SEQUENCE</scope>
    <source>
        <strain evidence="3">Stoneville</strain>
        <tissue evidence="3">Whole head</tissue>
    </source>
</reference>
<reference evidence="3" key="2">
    <citation type="submission" date="2021-08" db="EMBL/GenBank/DDBJ databases">
        <authorList>
            <person name="Eriksson T."/>
        </authorList>
    </citation>
    <scope>NUCLEOTIDE SEQUENCE</scope>
    <source>
        <strain evidence="3">Stoneville</strain>
        <tissue evidence="3">Whole head</tissue>
    </source>
</reference>
<evidence type="ECO:0000256" key="1">
    <source>
        <dbReference type="PROSITE-ProRule" id="PRU00042"/>
    </source>
</evidence>
<dbReference type="PROSITE" id="PS00028">
    <property type="entry name" value="ZINC_FINGER_C2H2_1"/>
    <property type="match status" value="2"/>
</dbReference>
<evidence type="ECO:0000259" key="2">
    <source>
        <dbReference type="PROSITE" id="PS50157"/>
    </source>
</evidence>
<dbReference type="SUPFAM" id="SSF57667">
    <property type="entry name" value="beta-beta-alpha zinc fingers"/>
    <property type="match status" value="1"/>
</dbReference>
<keyword evidence="1" id="KW-0863">Zinc-finger</keyword>
<dbReference type="GO" id="GO:0008270">
    <property type="term" value="F:zinc ion binding"/>
    <property type="evidence" value="ECO:0007669"/>
    <property type="project" value="UniProtKB-KW"/>
</dbReference>
<dbReference type="Proteomes" id="UP000719412">
    <property type="component" value="Unassembled WGS sequence"/>
</dbReference>
<keyword evidence="4" id="KW-1185">Reference proteome</keyword>
<name>A0A8J6H929_TENMO</name>
<keyword evidence="1" id="KW-0479">Metal-binding</keyword>
<evidence type="ECO:0000313" key="3">
    <source>
        <dbReference type="EMBL" id="KAH0810364.1"/>
    </source>
</evidence>
<proteinExistence type="predicted"/>
<dbReference type="AlphaFoldDB" id="A0A8J6H929"/>
<accession>A0A8J6H929</accession>
<gene>
    <name evidence="3" type="ORF">GEV33_012429</name>
</gene>
<dbReference type="SMART" id="SM00355">
    <property type="entry name" value="ZnF_C2H2"/>
    <property type="match status" value="2"/>
</dbReference>
<dbReference type="InterPro" id="IPR036236">
    <property type="entry name" value="Znf_C2H2_sf"/>
</dbReference>